<gene>
    <name evidence="1" type="ORF">AK812_SmicGene21023</name>
</gene>
<accession>A0A1Q9DNK3</accession>
<organism evidence="1 2">
    <name type="scientific">Symbiodinium microadriaticum</name>
    <name type="common">Dinoflagellate</name>
    <name type="synonym">Zooxanthella microadriatica</name>
    <dbReference type="NCBI Taxonomy" id="2951"/>
    <lineage>
        <taxon>Eukaryota</taxon>
        <taxon>Sar</taxon>
        <taxon>Alveolata</taxon>
        <taxon>Dinophyceae</taxon>
        <taxon>Suessiales</taxon>
        <taxon>Symbiodiniaceae</taxon>
        <taxon>Symbiodinium</taxon>
    </lineage>
</organism>
<evidence type="ECO:0000313" key="2">
    <source>
        <dbReference type="Proteomes" id="UP000186817"/>
    </source>
</evidence>
<reference evidence="1 2" key="1">
    <citation type="submission" date="2016-02" db="EMBL/GenBank/DDBJ databases">
        <title>Genome analysis of coral dinoflagellate symbionts highlights evolutionary adaptations to a symbiotic lifestyle.</title>
        <authorList>
            <person name="Aranda M."/>
            <person name="Li Y."/>
            <person name="Liew Y.J."/>
            <person name="Baumgarten S."/>
            <person name="Simakov O."/>
            <person name="Wilson M."/>
            <person name="Piel J."/>
            <person name="Ashoor H."/>
            <person name="Bougouffa S."/>
            <person name="Bajic V.B."/>
            <person name="Ryu T."/>
            <person name="Ravasi T."/>
            <person name="Bayer T."/>
            <person name="Micklem G."/>
            <person name="Kim H."/>
            <person name="Bhak J."/>
            <person name="Lajeunesse T.C."/>
            <person name="Voolstra C.R."/>
        </authorList>
    </citation>
    <scope>NUCLEOTIDE SEQUENCE [LARGE SCALE GENOMIC DNA]</scope>
    <source>
        <strain evidence="1 2">CCMP2467</strain>
    </source>
</reference>
<sequence>MSWWSHSQQAPVIGAKVAADQALTLHKSSLCTNLWRRLGRELWPGSSVHAEVNRDLFGTCHFTQERTEDGRRRRLVRKATLGEGQAGQISDTGEWLSRRPVIPRSLTSNASAVAMRELLATSDEETHPHDVDEDYAIGWRSSAKEADAKAIAAADGSRALARTYARSNVHASPSHMTSAFGTSLLC</sequence>
<proteinExistence type="predicted"/>
<dbReference type="Proteomes" id="UP000186817">
    <property type="component" value="Unassembled WGS sequence"/>
</dbReference>
<evidence type="ECO:0000313" key="1">
    <source>
        <dbReference type="EMBL" id="OLP96720.1"/>
    </source>
</evidence>
<dbReference type="EMBL" id="LSRX01000457">
    <property type="protein sequence ID" value="OLP96720.1"/>
    <property type="molecule type" value="Genomic_DNA"/>
</dbReference>
<name>A0A1Q9DNK3_SYMMI</name>
<dbReference type="AlphaFoldDB" id="A0A1Q9DNK3"/>
<dbReference type="OrthoDB" id="446798at2759"/>
<comment type="caution">
    <text evidence="1">The sequence shown here is derived from an EMBL/GenBank/DDBJ whole genome shotgun (WGS) entry which is preliminary data.</text>
</comment>
<keyword evidence="2" id="KW-1185">Reference proteome</keyword>
<protein>
    <submittedName>
        <fullName evidence="1">Uncharacterized protein</fullName>
    </submittedName>
</protein>